<sequence>MFFILVVILSQESSEIDTGQILVYHIKI</sequence>
<name>A0A381TPP0_9ZZZZ</name>
<dbReference type="EMBL" id="UINC01004870">
    <property type="protein sequence ID" value="SVA17451.1"/>
    <property type="molecule type" value="Genomic_DNA"/>
</dbReference>
<evidence type="ECO:0000313" key="1">
    <source>
        <dbReference type="EMBL" id="SVA17451.1"/>
    </source>
</evidence>
<accession>A0A381TPP0</accession>
<dbReference type="AlphaFoldDB" id="A0A381TPP0"/>
<protein>
    <submittedName>
        <fullName evidence="1">Uncharacterized protein</fullName>
    </submittedName>
</protein>
<proteinExistence type="predicted"/>
<organism evidence="1">
    <name type="scientific">marine metagenome</name>
    <dbReference type="NCBI Taxonomy" id="408172"/>
    <lineage>
        <taxon>unclassified sequences</taxon>
        <taxon>metagenomes</taxon>
        <taxon>ecological metagenomes</taxon>
    </lineage>
</organism>
<gene>
    <name evidence="1" type="ORF">METZ01_LOCUS70305</name>
</gene>
<reference evidence="1" key="1">
    <citation type="submission" date="2018-05" db="EMBL/GenBank/DDBJ databases">
        <authorList>
            <person name="Lanie J.A."/>
            <person name="Ng W.-L."/>
            <person name="Kazmierczak K.M."/>
            <person name="Andrzejewski T.M."/>
            <person name="Davidsen T.M."/>
            <person name="Wayne K.J."/>
            <person name="Tettelin H."/>
            <person name="Glass J.I."/>
            <person name="Rusch D."/>
            <person name="Podicherti R."/>
            <person name="Tsui H.-C.T."/>
            <person name="Winkler M.E."/>
        </authorList>
    </citation>
    <scope>NUCLEOTIDE SEQUENCE</scope>
</reference>